<dbReference type="EMBL" id="JADBEF010000001">
    <property type="protein sequence ID" value="MBE1565212.1"/>
    <property type="molecule type" value="Genomic_DNA"/>
</dbReference>
<accession>A0ABR9KUL8</accession>
<evidence type="ECO:0000313" key="1">
    <source>
        <dbReference type="EMBL" id="MBE1565212.1"/>
    </source>
</evidence>
<dbReference type="Proteomes" id="UP000661607">
    <property type="component" value="Unassembled WGS sequence"/>
</dbReference>
<comment type="caution">
    <text evidence="1">The sequence shown here is derived from an EMBL/GenBank/DDBJ whole genome shotgun (WGS) entry which is preliminary data.</text>
</comment>
<organism evidence="1 2">
    <name type="scientific">Nonomuraea africana</name>
    <dbReference type="NCBI Taxonomy" id="46171"/>
    <lineage>
        <taxon>Bacteria</taxon>
        <taxon>Bacillati</taxon>
        <taxon>Actinomycetota</taxon>
        <taxon>Actinomycetes</taxon>
        <taxon>Streptosporangiales</taxon>
        <taxon>Streptosporangiaceae</taxon>
        <taxon>Nonomuraea</taxon>
    </lineage>
</organism>
<sequence length="148" mass="15888">MRRAWLLVGGVFSLVSVVGLGSAFGFGMDLPEDSADTALISSRSTETTVSVYRIATTELFVDMKGEVDVKVVPVAGGAGRLTIERRLTWSDGGRNHSESWNGKWLRAEVSCAATNCGGLYTLTVPEGVTVHLVTRPRTLICPARTCLE</sequence>
<name>A0ABR9KUL8_9ACTN</name>
<protein>
    <submittedName>
        <fullName evidence="1">Uncharacterized protein</fullName>
    </submittedName>
</protein>
<reference evidence="1 2" key="1">
    <citation type="submission" date="2020-10" db="EMBL/GenBank/DDBJ databases">
        <title>Sequencing the genomes of 1000 actinobacteria strains.</title>
        <authorList>
            <person name="Klenk H.-P."/>
        </authorList>
    </citation>
    <scope>NUCLEOTIDE SEQUENCE [LARGE SCALE GENOMIC DNA]</scope>
    <source>
        <strain evidence="1 2">DSM 43748</strain>
    </source>
</reference>
<proteinExistence type="predicted"/>
<gene>
    <name evidence="1" type="ORF">H4W81_007991</name>
</gene>
<keyword evidence="2" id="KW-1185">Reference proteome</keyword>
<evidence type="ECO:0000313" key="2">
    <source>
        <dbReference type="Proteomes" id="UP000661607"/>
    </source>
</evidence>
<dbReference type="RefSeq" id="WP_192779462.1">
    <property type="nucleotide sequence ID" value="NZ_BAAASY010000005.1"/>
</dbReference>